<keyword evidence="3 11" id="KW-0808">Transferase</keyword>
<dbReference type="Gene3D" id="3.40.50.300">
    <property type="entry name" value="P-loop containing nucleotide triphosphate hydrolases"/>
    <property type="match status" value="1"/>
</dbReference>
<evidence type="ECO:0000256" key="7">
    <source>
        <dbReference type="ARBA" id="ARBA00034754"/>
    </source>
</evidence>
<evidence type="ECO:0000256" key="2">
    <source>
        <dbReference type="ARBA" id="ARBA00017703"/>
    </source>
</evidence>
<dbReference type="InterPro" id="IPR027417">
    <property type="entry name" value="P-loop_NTPase"/>
</dbReference>
<dbReference type="PANTHER" id="PTHR34388">
    <property type="entry name" value="DNA POLYMERASE III SUBUNIT DELTA"/>
    <property type="match status" value="1"/>
</dbReference>
<comment type="caution">
    <text evidence="11">The sequence shown here is derived from an EMBL/GenBank/DDBJ whole genome shotgun (WGS) entry which is preliminary data.</text>
</comment>
<evidence type="ECO:0000259" key="9">
    <source>
        <dbReference type="Pfam" id="PF06144"/>
    </source>
</evidence>
<sequence length="313" mass="36888">MEYKLYHGNSTYLSLEEVHSHLNKLREENPTISVDILEADSKTPREIVDFLTSPSLFSTKRTILIKRLYRNKEKTLLTEALVEILEESKNDDHIIIWEDQKIRSNTRYYKFFKKNNAVEELNELNKRTFFTWLRKELEKHDLKIDQSVIKKLAERTNYDPERCKNEIEKFKLHNQDKIIREEDIEELTADTIEKEIWDFTDAINIQDKEKSITILERLTSQGVDANYILSMLARNLRLLYLTKTLDEEGKGYKEISSTLKIPPFTTPSLIKASKQYSEEKITLLYSKLSNLDYQIKTGKIEPTLGLTLICPFL</sequence>
<evidence type="ECO:0000313" key="11">
    <source>
        <dbReference type="EMBL" id="KUK67593.1"/>
    </source>
</evidence>
<dbReference type="Pfam" id="PF21694">
    <property type="entry name" value="DNA_pol3_delta_C"/>
    <property type="match status" value="1"/>
</dbReference>
<organism evidence="11 12">
    <name type="scientific">candidate division WS6 bacterium 36_33</name>
    <dbReference type="NCBI Taxonomy" id="1641388"/>
    <lineage>
        <taxon>Bacteria</taxon>
        <taxon>Candidatus Dojkabacteria</taxon>
    </lineage>
</organism>
<feature type="domain" description="DNA polymerase III delta N-terminal" evidence="9">
    <location>
        <begin position="24"/>
        <end position="118"/>
    </location>
</feature>
<dbReference type="Gene3D" id="1.20.272.10">
    <property type="match status" value="1"/>
</dbReference>
<dbReference type="InterPro" id="IPR010372">
    <property type="entry name" value="DNA_pol3_delta_N"/>
</dbReference>
<comment type="similarity">
    <text evidence="7">Belongs to the DNA polymerase HolA subunit family.</text>
</comment>
<evidence type="ECO:0000256" key="8">
    <source>
        <dbReference type="ARBA" id="ARBA00049244"/>
    </source>
</evidence>
<comment type="catalytic activity">
    <reaction evidence="8">
        <text>DNA(n) + a 2'-deoxyribonucleoside 5'-triphosphate = DNA(n+1) + diphosphate</text>
        <dbReference type="Rhea" id="RHEA:22508"/>
        <dbReference type="Rhea" id="RHEA-COMP:17339"/>
        <dbReference type="Rhea" id="RHEA-COMP:17340"/>
        <dbReference type="ChEBI" id="CHEBI:33019"/>
        <dbReference type="ChEBI" id="CHEBI:61560"/>
        <dbReference type="ChEBI" id="CHEBI:173112"/>
        <dbReference type="EC" id="2.7.7.7"/>
    </reaction>
</comment>
<feature type="domain" description="DNA polymerase III delta subunit-like C-terminal" evidence="10">
    <location>
        <begin position="193"/>
        <end position="309"/>
    </location>
</feature>
<proteinExistence type="inferred from homology"/>
<evidence type="ECO:0000256" key="6">
    <source>
        <dbReference type="ARBA" id="ARBA00022932"/>
    </source>
</evidence>
<dbReference type="GO" id="GO:0003677">
    <property type="term" value="F:DNA binding"/>
    <property type="evidence" value="ECO:0007669"/>
    <property type="project" value="InterPro"/>
</dbReference>
<keyword evidence="4 11" id="KW-0548">Nucleotidyltransferase</keyword>
<evidence type="ECO:0000313" key="12">
    <source>
        <dbReference type="Proteomes" id="UP000053469"/>
    </source>
</evidence>
<dbReference type="InterPro" id="IPR048466">
    <property type="entry name" value="DNA_pol3_delta-like_C"/>
</dbReference>
<dbReference type="InterPro" id="IPR008921">
    <property type="entry name" value="DNA_pol3_clamp-load_cplx_C"/>
</dbReference>
<dbReference type="SUPFAM" id="SSF48019">
    <property type="entry name" value="post-AAA+ oligomerization domain-like"/>
    <property type="match status" value="1"/>
</dbReference>
<dbReference type="GO" id="GO:0009360">
    <property type="term" value="C:DNA polymerase III complex"/>
    <property type="evidence" value="ECO:0007669"/>
    <property type="project" value="InterPro"/>
</dbReference>
<evidence type="ECO:0000256" key="3">
    <source>
        <dbReference type="ARBA" id="ARBA00022679"/>
    </source>
</evidence>
<reference evidence="12" key="1">
    <citation type="journal article" date="2015" name="MBio">
        <title>Genome-Resolved Metagenomic Analysis Reveals Roles for Candidate Phyla and Other Microbial Community Members in Biogeochemical Transformations in Oil Reservoirs.</title>
        <authorList>
            <person name="Hu P."/>
            <person name="Tom L."/>
            <person name="Singh A."/>
            <person name="Thomas B.C."/>
            <person name="Baker B.J."/>
            <person name="Piceno Y.M."/>
            <person name="Andersen G.L."/>
            <person name="Banfield J.F."/>
        </authorList>
    </citation>
    <scope>NUCLEOTIDE SEQUENCE [LARGE SCALE GENOMIC DNA]</scope>
</reference>
<dbReference type="PANTHER" id="PTHR34388:SF1">
    <property type="entry name" value="DNA POLYMERASE III SUBUNIT DELTA"/>
    <property type="match status" value="1"/>
</dbReference>
<keyword evidence="5" id="KW-0235">DNA replication</keyword>
<evidence type="ECO:0000256" key="4">
    <source>
        <dbReference type="ARBA" id="ARBA00022695"/>
    </source>
</evidence>
<evidence type="ECO:0000256" key="1">
    <source>
        <dbReference type="ARBA" id="ARBA00012417"/>
    </source>
</evidence>
<keyword evidence="6" id="KW-0239">DNA-directed DNA polymerase</keyword>
<dbReference type="Pfam" id="PF06144">
    <property type="entry name" value="DNA_pol3_delta"/>
    <property type="match status" value="1"/>
</dbReference>
<evidence type="ECO:0000259" key="10">
    <source>
        <dbReference type="Pfam" id="PF21694"/>
    </source>
</evidence>
<dbReference type="EC" id="2.7.7.7" evidence="1"/>
<dbReference type="Gene3D" id="1.10.8.60">
    <property type="match status" value="1"/>
</dbReference>
<accession>A0A101GZL0</accession>
<dbReference type="SUPFAM" id="SSF52540">
    <property type="entry name" value="P-loop containing nucleoside triphosphate hydrolases"/>
    <property type="match status" value="1"/>
</dbReference>
<dbReference type="EMBL" id="LGGI01000002">
    <property type="protein sequence ID" value="KUK67593.1"/>
    <property type="molecule type" value="Genomic_DNA"/>
</dbReference>
<evidence type="ECO:0000256" key="5">
    <source>
        <dbReference type="ARBA" id="ARBA00022705"/>
    </source>
</evidence>
<dbReference type="NCBIfam" id="TIGR01128">
    <property type="entry name" value="holA"/>
    <property type="match status" value="1"/>
</dbReference>
<dbReference type="GO" id="GO:0006261">
    <property type="term" value="P:DNA-templated DNA replication"/>
    <property type="evidence" value="ECO:0007669"/>
    <property type="project" value="TreeGrafter"/>
</dbReference>
<dbReference type="Proteomes" id="UP000053469">
    <property type="component" value="Unassembled WGS sequence"/>
</dbReference>
<dbReference type="InterPro" id="IPR005790">
    <property type="entry name" value="DNA_polIII_delta"/>
</dbReference>
<dbReference type="GO" id="GO:0003887">
    <property type="term" value="F:DNA-directed DNA polymerase activity"/>
    <property type="evidence" value="ECO:0007669"/>
    <property type="project" value="UniProtKB-KW"/>
</dbReference>
<dbReference type="AlphaFoldDB" id="A0A101GZL0"/>
<name>A0A101GZL0_9BACT</name>
<protein>
    <recommendedName>
        <fullName evidence="2">DNA polymerase III subunit delta</fullName>
        <ecNumber evidence="1">2.7.7.7</ecNumber>
    </recommendedName>
</protein>
<gene>
    <name evidence="11" type="ORF">XD87_0034</name>
</gene>